<evidence type="ECO:0000256" key="16">
    <source>
        <dbReference type="SAM" id="MobiDB-lite"/>
    </source>
</evidence>
<dbReference type="STRING" id="5217.A0A4V1M536"/>
<accession>A0A4V1M536</accession>
<feature type="repeat" description="WD" evidence="14">
    <location>
        <begin position="452"/>
        <end position="494"/>
    </location>
</feature>
<dbReference type="InterPro" id="IPR038959">
    <property type="entry name" value="Prp19"/>
</dbReference>
<dbReference type="PROSITE" id="PS50082">
    <property type="entry name" value="WD_REPEATS_2"/>
    <property type="match status" value="4"/>
</dbReference>
<evidence type="ECO:0000256" key="13">
    <source>
        <dbReference type="ARBA" id="ARBA00023242"/>
    </source>
</evidence>
<dbReference type="InterPro" id="IPR055340">
    <property type="entry name" value="RING-Ubox_PRP19"/>
</dbReference>
<reference evidence="18 19" key="1">
    <citation type="submission" date="2016-06" db="EMBL/GenBank/DDBJ databases">
        <title>Evolution of pathogenesis and genome organization in the Tremellales.</title>
        <authorList>
            <person name="Cuomo C."/>
            <person name="Litvintseva A."/>
            <person name="Heitman J."/>
            <person name="Chen Y."/>
            <person name="Sun S."/>
            <person name="Springer D."/>
            <person name="Dromer F."/>
            <person name="Young S."/>
            <person name="Zeng Q."/>
            <person name="Chapman S."/>
            <person name="Gujja S."/>
            <person name="Saif S."/>
            <person name="Birren B."/>
        </authorList>
    </citation>
    <scope>NUCLEOTIDE SEQUENCE [LARGE SCALE GENOMIC DNA]</scope>
    <source>
        <strain evidence="18 19">ATCC 28783</strain>
    </source>
</reference>
<organism evidence="18 19">
    <name type="scientific">Tremella mesenterica</name>
    <name type="common">Jelly fungus</name>
    <dbReference type="NCBI Taxonomy" id="5217"/>
    <lineage>
        <taxon>Eukaryota</taxon>
        <taxon>Fungi</taxon>
        <taxon>Dikarya</taxon>
        <taxon>Basidiomycota</taxon>
        <taxon>Agaricomycotina</taxon>
        <taxon>Tremellomycetes</taxon>
        <taxon>Tremellales</taxon>
        <taxon>Tremellaceae</taxon>
        <taxon>Tremella</taxon>
    </lineage>
</organism>
<dbReference type="Gene3D" id="2.130.10.10">
    <property type="entry name" value="YVTN repeat-like/Quinoprotein amine dehydrogenase"/>
    <property type="match status" value="1"/>
</dbReference>
<comment type="similarity">
    <text evidence="3 15">Belongs to the WD repeat PRP19 family.</text>
</comment>
<evidence type="ECO:0000313" key="18">
    <source>
        <dbReference type="EMBL" id="RXK42497.1"/>
    </source>
</evidence>
<dbReference type="SUPFAM" id="SSF50978">
    <property type="entry name" value="WD40 repeat-like"/>
    <property type="match status" value="1"/>
</dbReference>
<evidence type="ECO:0000256" key="1">
    <source>
        <dbReference type="ARBA" id="ARBA00004123"/>
    </source>
</evidence>
<evidence type="ECO:0000256" key="3">
    <source>
        <dbReference type="ARBA" id="ARBA00006388"/>
    </source>
</evidence>
<dbReference type="EMBL" id="SDIL01000001">
    <property type="protein sequence ID" value="RXK42497.1"/>
    <property type="molecule type" value="Genomic_DNA"/>
</dbReference>
<dbReference type="GO" id="GO:0061630">
    <property type="term" value="F:ubiquitin protein ligase activity"/>
    <property type="evidence" value="ECO:0007669"/>
    <property type="project" value="UniProtKB-UniRule"/>
</dbReference>
<feature type="repeat" description="WD" evidence="14">
    <location>
        <begin position="319"/>
        <end position="349"/>
    </location>
</feature>
<keyword evidence="10 15" id="KW-0833">Ubl conjugation pathway</keyword>
<dbReference type="EC" id="2.3.2.27" evidence="15"/>
<dbReference type="InterPro" id="IPR013083">
    <property type="entry name" value="Znf_RING/FYVE/PHD"/>
</dbReference>
<dbReference type="UniPathway" id="UPA00143"/>
<comment type="pathway">
    <text evidence="2 15">Protein modification; protein ubiquitination.</text>
</comment>
<comment type="subunit">
    <text evidence="15">Homotetramer.</text>
</comment>
<keyword evidence="6 15" id="KW-0808">Transferase</keyword>
<keyword evidence="11 15" id="KW-0508">mRNA splicing</keyword>
<keyword evidence="8" id="KW-0677">Repeat</keyword>
<dbReference type="InterPro" id="IPR001680">
    <property type="entry name" value="WD40_rpt"/>
</dbReference>
<dbReference type="SMART" id="SM00504">
    <property type="entry name" value="Ubox"/>
    <property type="match status" value="1"/>
</dbReference>
<evidence type="ECO:0000256" key="6">
    <source>
        <dbReference type="ARBA" id="ARBA00022679"/>
    </source>
</evidence>
<evidence type="ECO:0000256" key="5">
    <source>
        <dbReference type="ARBA" id="ARBA00022664"/>
    </source>
</evidence>
<dbReference type="CDD" id="cd16656">
    <property type="entry name" value="RING-Ubox_PRP19"/>
    <property type="match status" value="1"/>
</dbReference>
<comment type="subcellular location">
    <subcellularLocation>
        <location evidence="1 15">Nucleus</location>
    </subcellularLocation>
</comment>
<comment type="caution">
    <text evidence="18">The sequence shown here is derived from an EMBL/GenBank/DDBJ whole genome shotgun (WGS) entry which is preliminary data.</text>
</comment>
<evidence type="ECO:0000256" key="9">
    <source>
        <dbReference type="ARBA" id="ARBA00022763"/>
    </source>
</evidence>
<gene>
    <name evidence="18" type="ORF">M231_00051</name>
</gene>
<dbReference type="PROSITE" id="PS50294">
    <property type="entry name" value="WD_REPEATS_REGION"/>
    <property type="match status" value="1"/>
</dbReference>
<dbReference type="Pfam" id="PF00400">
    <property type="entry name" value="WD40"/>
    <property type="match status" value="4"/>
</dbReference>
<dbReference type="FunFam" id="3.30.40.10:FF:000027">
    <property type="entry name" value="Pre-mRNA-processing factor 19, putative"/>
    <property type="match status" value="1"/>
</dbReference>
<keyword evidence="19" id="KW-1185">Reference proteome</keyword>
<evidence type="ECO:0000256" key="7">
    <source>
        <dbReference type="ARBA" id="ARBA00022728"/>
    </source>
</evidence>
<dbReference type="GO" id="GO:0000974">
    <property type="term" value="C:Prp19 complex"/>
    <property type="evidence" value="ECO:0007669"/>
    <property type="project" value="UniProtKB-UniRule"/>
</dbReference>
<evidence type="ECO:0000256" key="14">
    <source>
        <dbReference type="PROSITE-ProRule" id="PRU00221"/>
    </source>
</evidence>
<evidence type="ECO:0000256" key="12">
    <source>
        <dbReference type="ARBA" id="ARBA00023204"/>
    </source>
</evidence>
<keyword evidence="9 15" id="KW-0227">DNA damage</keyword>
<evidence type="ECO:0000256" key="8">
    <source>
        <dbReference type="ARBA" id="ARBA00022737"/>
    </source>
</evidence>
<dbReference type="SMART" id="SM00320">
    <property type="entry name" value="WD40"/>
    <property type="match status" value="7"/>
</dbReference>
<feature type="region of interest" description="Disordered" evidence="16">
    <location>
        <begin position="1"/>
        <end position="26"/>
    </location>
</feature>
<dbReference type="GO" id="GO:0000398">
    <property type="term" value="P:mRNA splicing, via spliceosome"/>
    <property type="evidence" value="ECO:0007669"/>
    <property type="project" value="InterPro"/>
</dbReference>
<evidence type="ECO:0000313" key="19">
    <source>
        <dbReference type="Proteomes" id="UP000289152"/>
    </source>
</evidence>
<keyword evidence="7 15" id="KW-0747">Spliceosome</keyword>
<dbReference type="SUPFAM" id="SSF57850">
    <property type="entry name" value="RING/U-box"/>
    <property type="match status" value="1"/>
</dbReference>
<evidence type="ECO:0000256" key="4">
    <source>
        <dbReference type="ARBA" id="ARBA00022574"/>
    </source>
</evidence>
<keyword evidence="13 15" id="KW-0539">Nucleus</keyword>
<dbReference type="CDD" id="cd00200">
    <property type="entry name" value="WD40"/>
    <property type="match status" value="1"/>
</dbReference>
<dbReference type="AlphaFoldDB" id="A0A4V1M536"/>
<dbReference type="Gene3D" id="3.30.40.10">
    <property type="entry name" value="Zinc/RING finger domain, C3HC4 (zinc finger)"/>
    <property type="match status" value="1"/>
</dbReference>
<feature type="repeat" description="WD" evidence="14">
    <location>
        <begin position="422"/>
        <end position="450"/>
    </location>
</feature>
<evidence type="ECO:0000256" key="11">
    <source>
        <dbReference type="ARBA" id="ARBA00023187"/>
    </source>
</evidence>
<dbReference type="Pfam" id="PF08606">
    <property type="entry name" value="Prp19"/>
    <property type="match status" value="1"/>
</dbReference>
<feature type="domain" description="U-box" evidence="17">
    <location>
        <begin position="69"/>
        <end position="128"/>
    </location>
</feature>
<dbReference type="VEuPathDB" id="FungiDB:TREMEDRAFT_67061"/>
<keyword evidence="4 14" id="KW-0853">WD repeat</keyword>
<dbReference type="InParanoid" id="A0A4V1M536"/>
<evidence type="ECO:0000256" key="2">
    <source>
        <dbReference type="ARBA" id="ARBA00004906"/>
    </source>
</evidence>
<evidence type="ECO:0000259" key="17">
    <source>
        <dbReference type="SMART" id="SM00504"/>
    </source>
</evidence>
<proteinExistence type="inferred from homology"/>
<keyword evidence="5 15" id="KW-0507">mRNA processing</keyword>
<keyword evidence="12 15" id="KW-0234">DNA repair</keyword>
<dbReference type="InterPro" id="IPR013915">
    <property type="entry name" value="Prp19_cc"/>
</dbReference>
<dbReference type="GO" id="GO:0070534">
    <property type="term" value="P:protein K63-linked ubiquitination"/>
    <property type="evidence" value="ECO:0007669"/>
    <property type="project" value="UniProtKB-UniRule"/>
</dbReference>
<dbReference type="InterPro" id="IPR003613">
    <property type="entry name" value="Ubox_domain"/>
</dbReference>
<evidence type="ECO:0000256" key="15">
    <source>
        <dbReference type="RuleBase" id="RU367101"/>
    </source>
</evidence>
<dbReference type="GO" id="GO:0005737">
    <property type="term" value="C:cytoplasm"/>
    <property type="evidence" value="ECO:0007669"/>
    <property type="project" value="TreeGrafter"/>
</dbReference>
<dbReference type="PANTHER" id="PTHR43995">
    <property type="entry name" value="PRE-MRNA-PROCESSING FACTOR 19"/>
    <property type="match status" value="1"/>
</dbReference>
<comment type="function">
    <text evidence="15">Ubiquitin-protein ligase which is mainly involved pre-mRNA splicing and DNA repair. Required for pre-mRNA splicing as component of the spliceosome.</text>
</comment>
<protein>
    <recommendedName>
        <fullName evidence="15">Pre-mRNA-processing factor 19</fullName>
        <ecNumber evidence="15">2.3.2.27</ecNumber>
    </recommendedName>
</protein>
<dbReference type="Proteomes" id="UP000289152">
    <property type="component" value="Unassembled WGS sequence"/>
</dbReference>
<dbReference type="InterPro" id="IPR036322">
    <property type="entry name" value="WD40_repeat_dom_sf"/>
</dbReference>
<feature type="repeat" description="WD" evidence="14">
    <location>
        <begin position="362"/>
        <end position="403"/>
    </location>
</feature>
<evidence type="ECO:0000256" key="10">
    <source>
        <dbReference type="ARBA" id="ARBA00022786"/>
    </source>
</evidence>
<dbReference type="GO" id="GO:0006281">
    <property type="term" value="P:DNA repair"/>
    <property type="evidence" value="ECO:0007669"/>
    <property type="project" value="UniProtKB-KW"/>
</dbReference>
<dbReference type="FunCoup" id="A0A4V1M536">
    <property type="interactions" value="617"/>
</dbReference>
<sequence>MVEKAPEVGTATGVTKCLSSPRDSASSTLSRYTVSRVERGQSLQVPTYYDKSDTQYFYLTSERSLVKFSGSAPTNPVVSKTSGTVYEKSLILRYIEENGTDPISGEPLTIDDLIDVKASKSFFVIQPSTLPPRPANQTSIPALLAALQAEYDAIMLESFEIKKTFQSSRQELANALYREDAAMRVIARLMKERDEARDALGTIQQTIGVTAPVQENVPAEDVEMQPESALPAEVEAKILETNQALSSVRKKRKPAAGYVTAERIKDYTQINHIPSLHATKPPGISTLDLASDGNVVITGGPDKIVQIFDIEASKVLGTLKGHTKPITHVSFVTDSLAVSSSADKTVRVWGSTEGKWSASATLSGHKGDITGLAVHPTKSYVSAASTDSTWSLYDLSTADRICDYSPIPGVEGSFSYTSFGTHPDGMLQAGGTKDGLIRIWELRNSNSLAATLESHTSSITSLSFSENGYYLATASNTDPTVKVIDLRKLSVVTSWTLPAENQVSEVYFDPSAQYLAVAGTDLRVYANKTWEELLKFDDNAGVLTGVRFGKLGSEVVLSGMDRTLRVLRTKAE</sequence>
<feature type="compositionally biased region" description="Polar residues" evidence="16">
    <location>
        <begin position="17"/>
        <end position="26"/>
    </location>
</feature>
<dbReference type="InterPro" id="IPR015943">
    <property type="entry name" value="WD40/YVTN_repeat-like_dom_sf"/>
</dbReference>
<dbReference type="OrthoDB" id="687049at2759"/>
<comment type="catalytic activity">
    <reaction evidence="15">
        <text>S-ubiquitinyl-[E2 ubiquitin-conjugating enzyme]-L-cysteine + [acceptor protein]-L-lysine = [E2 ubiquitin-conjugating enzyme]-L-cysteine + N(6)-ubiquitinyl-[acceptor protein]-L-lysine.</text>
        <dbReference type="EC" id="2.3.2.27"/>
    </reaction>
</comment>
<dbReference type="GO" id="GO:0071006">
    <property type="term" value="C:U2-type catalytic step 1 spliceosome"/>
    <property type="evidence" value="ECO:0007669"/>
    <property type="project" value="TreeGrafter"/>
</dbReference>
<name>A0A4V1M536_TREME</name>
<dbReference type="PANTHER" id="PTHR43995:SF1">
    <property type="entry name" value="PRE-MRNA-PROCESSING FACTOR 19"/>
    <property type="match status" value="1"/>
</dbReference>